<accession>I3CEK5</accession>
<evidence type="ECO:0000256" key="3">
    <source>
        <dbReference type="ARBA" id="ARBA00022989"/>
    </source>
</evidence>
<feature type="transmembrane region" description="Helical" evidence="5">
    <location>
        <begin position="81"/>
        <end position="102"/>
    </location>
</feature>
<dbReference type="RefSeq" id="WP_002684591.1">
    <property type="nucleotide sequence ID" value="NZ_JH600070.1"/>
</dbReference>
<reference evidence="6 7" key="1">
    <citation type="submission" date="2011-11" db="EMBL/GenBank/DDBJ databases">
        <title>Improved High-Quality Draft sequence of Beggiatoa alba B18lD.</title>
        <authorList>
            <consortium name="US DOE Joint Genome Institute"/>
            <person name="Lucas S."/>
            <person name="Han J."/>
            <person name="Lapidus A."/>
            <person name="Cheng J.-F."/>
            <person name="Goodwin L."/>
            <person name="Pitluck S."/>
            <person name="Peters L."/>
            <person name="Mikhailova N."/>
            <person name="Held B."/>
            <person name="Detter J.C."/>
            <person name="Han C."/>
            <person name="Tapia R."/>
            <person name="Land M."/>
            <person name="Hauser L."/>
            <person name="Kyrpides N."/>
            <person name="Ivanova N."/>
            <person name="Pagani I."/>
            <person name="Samuel K."/>
            <person name="Teske A."/>
            <person name="Mueller J."/>
            <person name="Woyke T."/>
        </authorList>
    </citation>
    <scope>NUCLEOTIDE SEQUENCE [LARGE SCALE GENOMIC DNA]</scope>
    <source>
        <strain evidence="6 7">B18LD</strain>
    </source>
</reference>
<keyword evidence="5" id="KW-0813">Transport</keyword>
<dbReference type="GO" id="GO:0033281">
    <property type="term" value="C:TAT protein transport complex"/>
    <property type="evidence" value="ECO:0007669"/>
    <property type="project" value="UniProtKB-UniRule"/>
</dbReference>
<protein>
    <recommendedName>
        <fullName evidence="5">Sec-independent protein translocase protein TatC</fullName>
    </recommendedName>
</protein>
<comment type="similarity">
    <text evidence="5">Belongs to the TatC family.</text>
</comment>
<feature type="transmembrane region" description="Helical" evidence="5">
    <location>
        <begin position="226"/>
        <end position="244"/>
    </location>
</feature>
<dbReference type="eggNOG" id="COG0805">
    <property type="taxonomic scope" value="Bacteria"/>
</dbReference>
<evidence type="ECO:0000313" key="7">
    <source>
        <dbReference type="Proteomes" id="UP000005744"/>
    </source>
</evidence>
<dbReference type="STRING" id="395493.BegalDRAFT_1146"/>
<dbReference type="HOGENOM" id="CLU_031942_1_1_6"/>
<dbReference type="PRINTS" id="PR01840">
    <property type="entry name" value="TATCFAMILY"/>
</dbReference>
<evidence type="ECO:0000313" key="6">
    <source>
        <dbReference type="EMBL" id="EIJ42048.1"/>
    </source>
</evidence>
<feature type="transmembrane region" description="Helical" evidence="5">
    <location>
        <begin position="123"/>
        <end position="144"/>
    </location>
</feature>
<keyword evidence="5" id="KW-1003">Cell membrane</keyword>
<dbReference type="InterPro" id="IPR002033">
    <property type="entry name" value="TatC"/>
</dbReference>
<keyword evidence="5" id="KW-0811">Translocation</keyword>
<feature type="transmembrane region" description="Helical" evidence="5">
    <location>
        <begin position="30"/>
        <end position="52"/>
    </location>
</feature>
<dbReference type="InterPro" id="IPR019820">
    <property type="entry name" value="Sec-indep_translocase_CS"/>
</dbReference>
<dbReference type="GO" id="GO:0065002">
    <property type="term" value="P:intracellular protein transmembrane transport"/>
    <property type="evidence" value="ECO:0007669"/>
    <property type="project" value="TreeGrafter"/>
</dbReference>
<dbReference type="HAMAP" id="MF_00902">
    <property type="entry name" value="TatC"/>
    <property type="match status" value="1"/>
</dbReference>
<proteinExistence type="inferred from homology"/>
<organism evidence="6 7">
    <name type="scientific">Beggiatoa alba B18LD</name>
    <dbReference type="NCBI Taxonomy" id="395493"/>
    <lineage>
        <taxon>Bacteria</taxon>
        <taxon>Pseudomonadati</taxon>
        <taxon>Pseudomonadota</taxon>
        <taxon>Gammaproteobacteria</taxon>
        <taxon>Thiotrichales</taxon>
        <taxon>Thiotrichaceae</taxon>
        <taxon>Beggiatoa</taxon>
    </lineage>
</organism>
<keyword evidence="2 5" id="KW-0812">Transmembrane</keyword>
<comment type="caution">
    <text evidence="5">Lacks conserved residue(s) required for the propagation of feature annotation.</text>
</comment>
<dbReference type="OrthoDB" id="9777044at2"/>
<comment type="subunit">
    <text evidence="5">The Tat system comprises two distinct complexes: a TatABC complex, containing multiple copies of TatA, TatB and TatC subunits, and a separate TatA complex, containing only TatA subunits. Substrates initially bind to the TatABC complex, which probably triggers association of the separate TatA complex to form the active translocon.</text>
</comment>
<evidence type="ECO:0000256" key="1">
    <source>
        <dbReference type="ARBA" id="ARBA00004141"/>
    </source>
</evidence>
<evidence type="ECO:0000256" key="2">
    <source>
        <dbReference type="ARBA" id="ARBA00022692"/>
    </source>
</evidence>
<dbReference type="GO" id="GO:0043953">
    <property type="term" value="P:protein transport by the Tat complex"/>
    <property type="evidence" value="ECO:0007669"/>
    <property type="project" value="UniProtKB-UniRule"/>
</dbReference>
<dbReference type="PROSITE" id="PS01218">
    <property type="entry name" value="TATC"/>
    <property type="match status" value="1"/>
</dbReference>
<sequence length="288" mass="32199">MSNNTSPPSPQGEMPFIEHLVELRDRLLKIVLSVGVIVGILLPFSNSIYAYFAKPLVSLLPAGTQMIAIDVASPFFTPMKLVLVLAIFLSIPVILYHFWAFVAPGLYEHEQELIFPLLVSSTLLFYLGAVFAYYIVFPMVFGFMVSTTPDGVAMMTDIGRYLDFVLTVFFAFGVAFQVPVVTIVLVWIGLLHPDDLAAKRPYIIVGAFVIGAVLTPPDVISQTLLAVPMLILFEIGLFISRYVLKKKQQRETEAEEMEDNKYHPLTPEQMDAAFKEAEATDKRLKDDK</sequence>
<gene>
    <name evidence="5" type="primary">tatC</name>
    <name evidence="6" type="ORF">BegalDRAFT_1146</name>
</gene>
<dbReference type="EMBL" id="JH600070">
    <property type="protein sequence ID" value="EIJ42048.1"/>
    <property type="molecule type" value="Genomic_DNA"/>
</dbReference>
<dbReference type="Pfam" id="PF00902">
    <property type="entry name" value="TatC"/>
    <property type="match status" value="1"/>
</dbReference>
<keyword evidence="5" id="KW-0653">Protein transport</keyword>
<evidence type="ECO:0000256" key="4">
    <source>
        <dbReference type="ARBA" id="ARBA00023136"/>
    </source>
</evidence>
<keyword evidence="7" id="KW-1185">Reference proteome</keyword>
<name>I3CEK5_9GAMM</name>
<dbReference type="NCBIfam" id="TIGR00945">
    <property type="entry name" value="tatC"/>
    <property type="match status" value="1"/>
</dbReference>
<keyword evidence="3 5" id="KW-1133">Transmembrane helix</keyword>
<dbReference type="PANTHER" id="PTHR30371">
    <property type="entry name" value="SEC-INDEPENDENT PROTEIN TRANSLOCASE PROTEIN TATC"/>
    <property type="match status" value="1"/>
</dbReference>
<comment type="function">
    <text evidence="5">Part of the twin-arginine translocation (Tat) system that transports large folded proteins containing a characteristic twin-arginine motif in their signal peptide across membranes. Together with TatB, TatC is part of a receptor directly interacting with Tat signal peptides.</text>
</comment>
<comment type="subcellular location">
    <subcellularLocation>
        <location evidence="5">Cell membrane</location>
        <topology evidence="5">Multi-pass membrane protein</topology>
    </subcellularLocation>
    <subcellularLocation>
        <location evidence="1">Membrane</location>
        <topology evidence="1">Multi-pass membrane protein</topology>
    </subcellularLocation>
</comment>
<dbReference type="AlphaFoldDB" id="I3CEK5"/>
<dbReference type="GO" id="GO:0009977">
    <property type="term" value="F:proton motive force dependent protein transmembrane transporter activity"/>
    <property type="evidence" value="ECO:0007669"/>
    <property type="project" value="TreeGrafter"/>
</dbReference>
<dbReference type="Proteomes" id="UP000005744">
    <property type="component" value="Unassembled WGS sequence"/>
</dbReference>
<feature type="transmembrane region" description="Helical" evidence="5">
    <location>
        <begin position="164"/>
        <end position="190"/>
    </location>
</feature>
<evidence type="ECO:0000256" key="5">
    <source>
        <dbReference type="HAMAP-Rule" id="MF_00902"/>
    </source>
</evidence>
<dbReference type="PANTHER" id="PTHR30371:SF0">
    <property type="entry name" value="SEC-INDEPENDENT PROTEIN TRANSLOCASE PROTEIN TATC, CHLOROPLASTIC-RELATED"/>
    <property type="match status" value="1"/>
</dbReference>
<keyword evidence="4 5" id="KW-0472">Membrane</keyword>